<feature type="chain" id="PRO_5004201345" evidence="2">
    <location>
        <begin position="22"/>
        <end position="344"/>
    </location>
</feature>
<dbReference type="WormBase" id="ZK617.2">
    <property type="protein sequence ID" value="CE06636"/>
    <property type="gene ID" value="WBGene00014009"/>
    <property type="gene designation" value="lips-6"/>
</dbReference>
<dbReference type="AlphaFoldDB" id="Q23548"/>
<dbReference type="Bgee" id="WBGene00014009">
    <property type="expression patterns" value="Expressed in larva and 1 other cell type or tissue"/>
</dbReference>
<reference evidence="3 4" key="1">
    <citation type="journal article" date="1998" name="Science">
        <title>Genome sequence of the nematode C. elegans: a platform for investigating biology.</title>
        <authorList>
            <consortium name="The C. elegans sequencing consortium"/>
            <person name="Sulson J.E."/>
            <person name="Waterston R."/>
        </authorList>
    </citation>
    <scope>NUCLEOTIDE SEQUENCE [LARGE SCALE GENOMIC DNA]</scope>
    <source>
        <strain evidence="3 4">Bristol N2</strain>
    </source>
</reference>
<dbReference type="OrthoDB" id="9974421at2759"/>
<keyword evidence="2" id="KW-0732">Signal</keyword>
<dbReference type="PANTHER" id="PTHR32015:SF10">
    <property type="entry name" value="LIPASE RELATED"/>
    <property type="match status" value="1"/>
</dbReference>
<feature type="compositionally biased region" description="Basic residues" evidence="1">
    <location>
        <begin position="308"/>
        <end position="344"/>
    </location>
</feature>
<dbReference type="PeptideAtlas" id="Q23548"/>
<evidence type="ECO:0000313" key="4">
    <source>
        <dbReference type="Proteomes" id="UP000001940"/>
    </source>
</evidence>
<dbReference type="eggNOG" id="ENOG502SK28">
    <property type="taxonomic scope" value="Eukaryota"/>
</dbReference>
<dbReference type="GO" id="GO:0016042">
    <property type="term" value="P:lipid catabolic process"/>
    <property type="evidence" value="ECO:0000318"/>
    <property type="project" value="GO_Central"/>
</dbReference>
<dbReference type="PaxDb" id="6239-ZK617.2"/>
<dbReference type="InterPro" id="IPR029058">
    <property type="entry name" value="AB_hydrolase_fold"/>
</dbReference>
<dbReference type="PhylomeDB" id="Q23548"/>
<dbReference type="ESTHER" id="caeel-ZK617.2">
    <property type="family name" value="Lipase_2"/>
</dbReference>
<dbReference type="AGR" id="WB:WBGene00014009"/>
<dbReference type="InParanoid" id="Q23548"/>
<feature type="signal peptide" evidence="2">
    <location>
        <begin position="1"/>
        <end position="21"/>
    </location>
</feature>
<evidence type="ECO:0000256" key="1">
    <source>
        <dbReference type="SAM" id="MobiDB-lite"/>
    </source>
</evidence>
<evidence type="ECO:0000313" key="5">
    <source>
        <dbReference type="WormBase" id="ZK617.2"/>
    </source>
</evidence>
<dbReference type="UCSC" id="ZK617.2">
    <property type="organism name" value="c. elegans"/>
</dbReference>
<gene>
    <name evidence="3 5" type="primary">lips-6</name>
    <name evidence="3" type="ORF">CELE_ZK617.2</name>
    <name evidence="5" type="ORF">ZK617.2</name>
</gene>
<keyword evidence="4" id="KW-1185">Reference proteome</keyword>
<dbReference type="CTD" id="191364"/>
<sequence length="344" mass="38309">MNWITVAVMLVAVGFAACGHAVDPHFMQWMQKNLKPEEVKAFVRDELTTGSFGGGVVTTETHDRPVVFVHGLNNEAGSLWKIARDFTNANYPRQYLFATTWGKGTEPLNLNVAMSCTHVQHVRRFIETVLKYTGAQKIDVIGYSMGSPIARKAILGGKCVDNPNVALGPSLHSRVHTYISVAGANQGSQLCALPFFDICNMKTGLMCNSKFLEDINWFKNYEGSYKAFNLASTADFVVGYMACGKKASEFTGAHEWKVEGRNHEQTEFDTAAIQLQMLRESTAGLSKSRPSAKLEKKKNNSFSEVKKYLRSKRRDAPQKVKKTVTKKVKRTAVTSAHKKHVNKH</sequence>
<keyword evidence="6" id="KW-1267">Proteomics identification</keyword>
<dbReference type="HOGENOM" id="CLU_049494_0_0_1"/>
<dbReference type="PANTHER" id="PTHR32015">
    <property type="entry name" value="FASTING INDUCED LIPASE"/>
    <property type="match status" value="1"/>
</dbReference>
<accession>Q23548</accession>
<evidence type="ECO:0000313" key="3">
    <source>
        <dbReference type="EMBL" id="CAA98062.1"/>
    </source>
</evidence>
<dbReference type="OMA" id="MNWITVA"/>
<dbReference type="STRING" id="6239.ZK617.2.1"/>
<protein>
    <submittedName>
        <fullName evidence="3">LIPaSe related</fullName>
    </submittedName>
</protein>
<dbReference type="FunCoup" id="Q23548">
    <property type="interactions" value="4"/>
</dbReference>
<evidence type="ECO:0007829" key="6">
    <source>
        <dbReference type="PeptideAtlas" id="Q23548"/>
    </source>
</evidence>
<dbReference type="RefSeq" id="NP_502276.1">
    <property type="nucleotide sequence ID" value="NM_069875.4"/>
</dbReference>
<evidence type="ECO:0000256" key="2">
    <source>
        <dbReference type="SAM" id="SignalP"/>
    </source>
</evidence>
<dbReference type="SUPFAM" id="SSF53474">
    <property type="entry name" value="alpha/beta-Hydrolases"/>
    <property type="match status" value="1"/>
</dbReference>
<dbReference type="EMBL" id="BX284604">
    <property type="protein sequence ID" value="CAA98062.1"/>
    <property type="molecule type" value="Genomic_DNA"/>
</dbReference>
<dbReference type="Proteomes" id="UP000001940">
    <property type="component" value="Chromosome IV"/>
</dbReference>
<organism evidence="3 4">
    <name type="scientific">Caenorhabditis elegans</name>
    <dbReference type="NCBI Taxonomy" id="6239"/>
    <lineage>
        <taxon>Eukaryota</taxon>
        <taxon>Metazoa</taxon>
        <taxon>Ecdysozoa</taxon>
        <taxon>Nematoda</taxon>
        <taxon>Chromadorea</taxon>
        <taxon>Rhabditida</taxon>
        <taxon>Rhabditina</taxon>
        <taxon>Rhabditomorpha</taxon>
        <taxon>Rhabditoidea</taxon>
        <taxon>Rhabditidae</taxon>
        <taxon>Peloderinae</taxon>
        <taxon>Caenorhabditis</taxon>
    </lineage>
</organism>
<dbReference type="Gene3D" id="3.40.50.1820">
    <property type="entry name" value="alpha/beta hydrolase"/>
    <property type="match status" value="1"/>
</dbReference>
<proteinExistence type="evidence at protein level"/>
<feature type="region of interest" description="Disordered" evidence="1">
    <location>
        <begin position="283"/>
        <end position="344"/>
    </location>
</feature>
<dbReference type="GO" id="GO:0016298">
    <property type="term" value="F:lipase activity"/>
    <property type="evidence" value="ECO:0000318"/>
    <property type="project" value="GO_Central"/>
</dbReference>
<dbReference type="Pfam" id="PF01674">
    <property type="entry name" value="Lipase_2"/>
    <property type="match status" value="1"/>
</dbReference>
<dbReference type="KEGG" id="cel:CELE_ZK617.2"/>
<dbReference type="GeneID" id="191364"/>
<dbReference type="SMR" id="Q23548"/>
<dbReference type="InterPro" id="IPR002918">
    <property type="entry name" value="Lipase_EstA/Esterase_EstB"/>
</dbReference>
<name>Q23548_CAEEL</name>
<dbReference type="PIR" id="T27932">
    <property type="entry name" value="T27932"/>
</dbReference>